<dbReference type="Pfam" id="PF09339">
    <property type="entry name" value="HTH_IclR"/>
    <property type="match status" value="1"/>
</dbReference>
<evidence type="ECO:0000259" key="5">
    <source>
        <dbReference type="PROSITE" id="PS51078"/>
    </source>
</evidence>
<organism evidence="6">
    <name type="scientific">mine drainage metagenome</name>
    <dbReference type="NCBI Taxonomy" id="410659"/>
    <lineage>
        <taxon>unclassified sequences</taxon>
        <taxon>metagenomes</taxon>
        <taxon>ecological metagenomes</taxon>
    </lineage>
</organism>
<dbReference type="Gene3D" id="1.10.10.10">
    <property type="entry name" value="Winged helix-like DNA-binding domain superfamily/Winged helix DNA-binding domain"/>
    <property type="match status" value="1"/>
</dbReference>
<evidence type="ECO:0000313" key="6">
    <source>
        <dbReference type="EMBL" id="OIQ83814.1"/>
    </source>
</evidence>
<accession>A0A1J5QJZ5</accession>
<evidence type="ECO:0000256" key="1">
    <source>
        <dbReference type="ARBA" id="ARBA00023015"/>
    </source>
</evidence>
<dbReference type="PANTHER" id="PTHR30136">
    <property type="entry name" value="HELIX-TURN-HELIX TRANSCRIPTIONAL REGULATOR, ICLR FAMILY"/>
    <property type="match status" value="1"/>
</dbReference>
<dbReference type="InterPro" id="IPR036388">
    <property type="entry name" value="WH-like_DNA-bd_sf"/>
</dbReference>
<dbReference type="PROSITE" id="PS51077">
    <property type="entry name" value="HTH_ICLR"/>
    <property type="match status" value="1"/>
</dbReference>
<reference evidence="6" key="1">
    <citation type="submission" date="2016-10" db="EMBL/GenBank/DDBJ databases">
        <title>Sequence of Gallionella enrichment culture.</title>
        <authorList>
            <person name="Poehlein A."/>
            <person name="Muehling M."/>
            <person name="Daniel R."/>
        </authorList>
    </citation>
    <scope>NUCLEOTIDE SEQUENCE</scope>
</reference>
<feature type="domain" description="IclR-ED" evidence="5">
    <location>
        <begin position="70"/>
        <end position="247"/>
    </location>
</feature>
<dbReference type="GO" id="GO:0045892">
    <property type="term" value="P:negative regulation of DNA-templated transcription"/>
    <property type="evidence" value="ECO:0007669"/>
    <property type="project" value="TreeGrafter"/>
</dbReference>
<proteinExistence type="predicted"/>
<comment type="caution">
    <text evidence="6">The sequence shown here is derived from an EMBL/GenBank/DDBJ whole genome shotgun (WGS) entry which is preliminary data.</text>
</comment>
<protein>
    <submittedName>
        <fullName evidence="6">p-hydroxybenzoate hydroxylase transcriptional activator</fullName>
    </submittedName>
</protein>
<dbReference type="SUPFAM" id="SSF55781">
    <property type="entry name" value="GAF domain-like"/>
    <property type="match status" value="1"/>
</dbReference>
<dbReference type="EMBL" id="MLJW01000670">
    <property type="protein sequence ID" value="OIQ83814.1"/>
    <property type="molecule type" value="Genomic_DNA"/>
</dbReference>
<evidence type="ECO:0000259" key="4">
    <source>
        <dbReference type="PROSITE" id="PS51077"/>
    </source>
</evidence>
<dbReference type="InterPro" id="IPR005471">
    <property type="entry name" value="Tscrpt_reg_IclR_N"/>
</dbReference>
<dbReference type="GO" id="GO:0003700">
    <property type="term" value="F:DNA-binding transcription factor activity"/>
    <property type="evidence" value="ECO:0007669"/>
    <property type="project" value="TreeGrafter"/>
</dbReference>
<dbReference type="Gene3D" id="3.30.450.40">
    <property type="match status" value="1"/>
</dbReference>
<dbReference type="InterPro" id="IPR036390">
    <property type="entry name" value="WH_DNA-bd_sf"/>
</dbReference>
<keyword evidence="3" id="KW-0804">Transcription</keyword>
<keyword evidence="1" id="KW-0805">Transcription regulation</keyword>
<dbReference type="InterPro" id="IPR050707">
    <property type="entry name" value="HTH_MetabolicPath_Reg"/>
</dbReference>
<feature type="domain" description="HTH iclR-type" evidence="4">
    <location>
        <begin position="8"/>
        <end position="69"/>
    </location>
</feature>
<dbReference type="AlphaFoldDB" id="A0A1J5QJZ5"/>
<sequence length="247" mass="26323">MTHEPTLIASVQRALHLLDAVGAADRPLPAKVLARRTGQPLATTYHLLRTLVHEGYLDRVDGLGYVLGERIPALSGGPGHAATVVAQAHQVLRSLHVEASAATYLSTLDDGEIRLTDVVDSAAAPRVDLWVDFHDAAHATAVGKAILSALDASSRRDYLGDHALADLTPHTVTDPRVLLRQLASGADFAVDREEYALGTACLAVAVPSTTWTGAVAMSVEVRHADRLLLHRDSLRRAAEEIAVAALR</sequence>
<dbReference type="Pfam" id="PF01614">
    <property type="entry name" value="IclR_C"/>
    <property type="match status" value="1"/>
</dbReference>
<dbReference type="PANTHER" id="PTHR30136:SF24">
    <property type="entry name" value="HTH-TYPE TRANSCRIPTIONAL REPRESSOR ALLR"/>
    <property type="match status" value="1"/>
</dbReference>
<dbReference type="PROSITE" id="PS51078">
    <property type="entry name" value="ICLR_ED"/>
    <property type="match status" value="1"/>
</dbReference>
<keyword evidence="2" id="KW-0238">DNA-binding</keyword>
<dbReference type="SMART" id="SM00346">
    <property type="entry name" value="HTH_ICLR"/>
    <property type="match status" value="1"/>
</dbReference>
<dbReference type="SUPFAM" id="SSF46785">
    <property type="entry name" value="Winged helix' DNA-binding domain"/>
    <property type="match status" value="1"/>
</dbReference>
<dbReference type="GO" id="GO:0003677">
    <property type="term" value="F:DNA binding"/>
    <property type="evidence" value="ECO:0007669"/>
    <property type="project" value="UniProtKB-KW"/>
</dbReference>
<name>A0A1J5QJZ5_9ZZZZ</name>
<evidence type="ECO:0000256" key="2">
    <source>
        <dbReference type="ARBA" id="ARBA00023125"/>
    </source>
</evidence>
<dbReference type="InterPro" id="IPR014757">
    <property type="entry name" value="Tscrpt_reg_IclR_C"/>
</dbReference>
<gene>
    <name evidence="6" type="primary">pobR</name>
    <name evidence="6" type="ORF">GALL_343800</name>
</gene>
<evidence type="ECO:0000256" key="3">
    <source>
        <dbReference type="ARBA" id="ARBA00023163"/>
    </source>
</evidence>
<dbReference type="InterPro" id="IPR029016">
    <property type="entry name" value="GAF-like_dom_sf"/>
</dbReference>